<evidence type="ECO:0000313" key="1">
    <source>
        <dbReference type="EMBL" id="KAI6080906.1"/>
    </source>
</evidence>
<comment type="caution">
    <text evidence="1">The sequence shown here is derived from an EMBL/GenBank/DDBJ whole genome shotgun (WGS) entry which is preliminary data.</text>
</comment>
<proteinExistence type="predicted"/>
<reference evidence="1 2" key="1">
    <citation type="journal article" date="2022" name="New Phytol.">
        <title>Ecological generalism drives hyperdiversity of secondary metabolite gene clusters in xylarialean endophytes.</title>
        <authorList>
            <person name="Franco M.E.E."/>
            <person name="Wisecaver J.H."/>
            <person name="Arnold A.E."/>
            <person name="Ju Y.M."/>
            <person name="Slot J.C."/>
            <person name="Ahrendt S."/>
            <person name="Moore L.P."/>
            <person name="Eastman K.E."/>
            <person name="Scott K."/>
            <person name="Konkel Z."/>
            <person name="Mondo S.J."/>
            <person name="Kuo A."/>
            <person name="Hayes R.D."/>
            <person name="Haridas S."/>
            <person name="Andreopoulos B."/>
            <person name="Riley R."/>
            <person name="LaButti K."/>
            <person name="Pangilinan J."/>
            <person name="Lipzen A."/>
            <person name="Amirebrahimi M."/>
            <person name="Yan J."/>
            <person name="Adam C."/>
            <person name="Keymanesh K."/>
            <person name="Ng V."/>
            <person name="Louie K."/>
            <person name="Northen T."/>
            <person name="Drula E."/>
            <person name="Henrissat B."/>
            <person name="Hsieh H.M."/>
            <person name="Youens-Clark K."/>
            <person name="Lutzoni F."/>
            <person name="Miadlikowska J."/>
            <person name="Eastwood D.C."/>
            <person name="Hamelin R.C."/>
            <person name="Grigoriev I.V."/>
            <person name="U'Ren J.M."/>
        </authorList>
    </citation>
    <scope>NUCLEOTIDE SEQUENCE [LARGE SCALE GENOMIC DNA]</scope>
    <source>
        <strain evidence="1 2">ER1909</strain>
    </source>
</reference>
<accession>A0ACC0CKN3</accession>
<sequence>MASTGNPTNDLQREAHIGKSNTTSDGSVVTSADPTTSPSATAGQKLKGDVSGALKGSVGSLQAATGAALRNKGMEEKGRTKMQEEDERLGAKRGHMPVGSDQRHTTVNEQQ</sequence>
<gene>
    <name evidence="1" type="ORF">F4821DRAFT_265428</name>
</gene>
<keyword evidence="2" id="KW-1185">Reference proteome</keyword>
<organism evidence="1 2">
    <name type="scientific">Hypoxylon rubiginosum</name>
    <dbReference type="NCBI Taxonomy" id="110542"/>
    <lineage>
        <taxon>Eukaryota</taxon>
        <taxon>Fungi</taxon>
        <taxon>Dikarya</taxon>
        <taxon>Ascomycota</taxon>
        <taxon>Pezizomycotina</taxon>
        <taxon>Sordariomycetes</taxon>
        <taxon>Xylariomycetidae</taxon>
        <taxon>Xylariales</taxon>
        <taxon>Hypoxylaceae</taxon>
        <taxon>Hypoxylon</taxon>
    </lineage>
</organism>
<name>A0ACC0CKN3_9PEZI</name>
<evidence type="ECO:0000313" key="2">
    <source>
        <dbReference type="Proteomes" id="UP001497680"/>
    </source>
</evidence>
<dbReference type="EMBL" id="MU394416">
    <property type="protein sequence ID" value="KAI6080906.1"/>
    <property type="molecule type" value="Genomic_DNA"/>
</dbReference>
<protein>
    <submittedName>
        <fullName evidence="1">Uncharacterized protein</fullName>
    </submittedName>
</protein>
<dbReference type="Proteomes" id="UP001497680">
    <property type="component" value="Unassembled WGS sequence"/>
</dbReference>